<sequence>MWEQVALRFNASLSRFSAERDIESLRRTFTSLYTKPKSTGSGEASRRYTPVIWAKPIQTEIEAEGGKITSHDSFD</sequence>
<comment type="caution">
    <text evidence="3">The sequence shown here is derived from an EMBL/GenBank/DDBJ whole genome shotgun (WGS) entry which is preliminary data.</text>
</comment>
<evidence type="ECO:0000259" key="1">
    <source>
        <dbReference type="Pfam" id="PF20681"/>
    </source>
</evidence>
<dbReference type="Proteomes" id="UP000435112">
    <property type="component" value="Unassembled WGS sequence"/>
</dbReference>
<dbReference type="OrthoDB" id="129677at2759"/>
<evidence type="ECO:0000313" key="2">
    <source>
        <dbReference type="EMBL" id="KAE9019231.1"/>
    </source>
</evidence>
<evidence type="ECO:0000313" key="3">
    <source>
        <dbReference type="EMBL" id="KAE9335662.1"/>
    </source>
</evidence>
<dbReference type="AlphaFoldDB" id="A0A6A4F7Y1"/>
<reference evidence="3 4" key="1">
    <citation type="submission" date="2018-08" db="EMBL/GenBank/DDBJ databases">
        <title>Genomic investigation of the strawberry pathogen Phytophthora fragariae indicates pathogenicity is determined by transcriptional variation in three key races.</title>
        <authorList>
            <person name="Adams T.M."/>
            <person name="Armitage A.D."/>
            <person name="Sobczyk M.K."/>
            <person name="Bates H.J."/>
            <person name="Dunwell J.M."/>
            <person name="Nellist C.F."/>
            <person name="Harrison R.J."/>
        </authorList>
    </citation>
    <scope>NUCLEOTIDE SEQUENCE [LARGE SCALE GENOMIC DNA]</scope>
    <source>
        <strain evidence="2 5">SCRP324</strain>
        <strain evidence="3 4">SCRP333</strain>
    </source>
</reference>
<proteinExistence type="predicted"/>
<evidence type="ECO:0000313" key="5">
    <source>
        <dbReference type="Proteomes" id="UP000435112"/>
    </source>
</evidence>
<accession>A0A6A4F7Y1</accession>
<keyword evidence="4" id="KW-1185">Reference proteome</keyword>
<dbReference type="EMBL" id="QXFT01000794">
    <property type="protein sequence ID" value="KAE9335662.1"/>
    <property type="molecule type" value="Genomic_DNA"/>
</dbReference>
<feature type="domain" description="DUF6818" evidence="1">
    <location>
        <begin position="1"/>
        <end position="75"/>
    </location>
</feature>
<protein>
    <recommendedName>
        <fullName evidence="1">DUF6818 domain-containing protein</fullName>
    </recommendedName>
</protein>
<organism evidence="3 4">
    <name type="scientific">Phytophthora rubi</name>
    <dbReference type="NCBI Taxonomy" id="129364"/>
    <lineage>
        <taxon>Eukaryota</taxon>
        <taxon>Sar</taxon>
        <taxon>Stramenopiles</taxon>
        <taxon>Oomycota</taxon>
        <taxon>Peronosporomycetes</taxon>
        <taxon>Peronosporales</taxon>
        <taxon>Peronosporaceae</taxon>
        <taxon>Phytophthora</taxon>
    </lineage>
</organism>
<dbReference type="InterPro" id="IPR049203">
    <property type="entry name" value="DUF6818"/>
</dbReference>
<dbReference type="Proteomes" id="UP000434957">
    <property type="component" value="Unassembled WGS sequence"/>
</dbReference>
<evidence type="ECO:0000313" key="4">
    <source>
        <dbReference type="Proteomes" id="UP000434957"/>
    </source>
</evidence>
<gene>
    <name evidence="2" type="ORF">PR002_g12875</name>
    <name evidence="3" type="ORF">PR003_g12901</name>
</gene>
<dbReference type="EMBL" id="QXFU01000828">
    <property type="protein sequence ID" value="KAE9019231.1"/>
    <property type="molecule type" value="Genomic_DNA"/>
</dbReference>
<name>A0A6A4F7Y1_9STRA</name>
<dbReference type="Pfam" id="PF20681">
    <property type="entry name" value="DUF6818"/>
    <property type="match status" value="1"/>
</dbReference>